<evidence type="ECO:0000256" key="16">
    <source>
        <dbReference type="ARBA" id="ARBA00023157"/>
    </source>
</evidence>
<evidence type="ECO:0000256" key="13">
    <source>
        <dbReference type="ARBA" id="ARBA00022989"/>
    </source>
</evidence>
<keyword evidence="13 20" id="KW-1133">Transmembrane helix</keyword>
<evidence type="ECO:0000313" key="22">
    <source>
        <dbReference type="Proteomes" id="UP001470230"/>
    </source>
</evidence>
<evidence type="ECO:0000256" key="12">
    <source>
        <dbReference type="ARBA" id="ARBA00022968"/>
    </source>
</evidence>
<comment type="catalytic activity">
    <reaction evidence="19">
        <text>UDP-alpha-D-xylose + L-seryl-[protein] = 3-O-(beta-D-xylosyl)-L-seryl-[protein] + UDP + H(+)</text>
        <dbReference type="Rhea" id="RHEA:50192"/>
        <dbReference type="Rhea" id="RHEA-COMP:9863"/>
        <dbReference type="Rhea" id="RHEA-COMP:12567"/>
        <dbReference type="ChEBI" id="CHEBI:15378"/>
        <dbReference type="ChEBI" id="CHEBI:29999"/>
        <dbReference type="ChEBI" id="CHEBI:57632"/>
        <dbReference type="ChEBI" id="CHEBI:58223"/>
        <dbReference type="ChEBI" id="CHEBI:132085"/>
        <dbReference type="EC" id="2.4.2.26"/>
    </reaction>
</comment>
<evidence type="ECO:0000256" key="17">
    <source>
        <dbReference type="ARBA" id="ARBA00023180"/>
    </source>
</evidence>
<dbReference type="Proteomes" id="UP001470230">
    <property type="component" value="Unassembled WGS sequence"/>
</dbReference>
<dbReference type="EC" id="2.4.2.26" evidence="6"/>
<keyword evidence="14" id="KW-0333">Golgi apparatus</keyword>
<evidence type="ECO:0000256" key="9">
    <source>
        <dbReference type="ARBA" id="ARBA00022692"/>
    </source>
</evidence>
<keyword evidence="17" id="KW-0325">Glycoprotein</keyword>
<evidence type="ECO:0000313" key="21">
    <source>
        <dbReference type="EMBL" id="KAK8845681.1"/>
    </source>
</evidence>
<comment type="similarity">
    <text evidence="5">Belongs to the glycosyltransferase 14 family. XylT subfamily.</text>
</comment>
<gene>
    <name evidence="21" type="ORF">M9Y10_020599</name>
</gene>
<evidence type="ECO:0000256" key="4">
    <source>
        <dbReference type="ARBA" id="ARBA00005093"/>
    </source>
</evidence>
<comment type="pathway">
    <text evidence="3">Glycan metabolism; chondroitin sulfate biosynthesis.</text>
</comment>
<feature type="transmembrane region" description="Helical" evidence="20">
    <location>
        <begin position="12"/>
        <end position="32"/>
    </location>
</feature>
<evidence type="ECO:0000256" key="7">
    <source>
        <dbReference type="ARBA" id="ARBA00022676"/>
    </source>
</evidence>
<evidence type="ECO:0000256" key="2">
    <source>
        <dbReference type="ARBA" id="ARBA00004648"/>
    </source>
</evidence>
<dbReference type="InterPro" id="IPR043538">
    <property type="entry name" value="XYLT"/>
</dbReference>
<evidence type="ECO:0000256" key="11">
    <source>
        <dbReference type="ARBA" id="ARBA00022824"/>
    </source>
</evidence>
<evidence type="ECO:0000256" key="1">
    <source>
        <dbReference type="ARBA" id="ARBA00004323"/>
    </source>
</evidence>
<accession>A0ABR2HE38</accession>
<evidence type="ECO:0000256" key="8">
    <source>
        <dbReference type="ARBA" id="ARBA00022679"/>
    </source>
</evidence>
<keyword evidence="22" id="KW-1185">Reference proteome</keyword>
<comment type="subcellular location">
    <subcellularLocation>
        <location evidence="2">Endoplasmic reticulum membrane</location>
        <topology evidence="2">Single-pass type II membrane protein</topology>
    </subcellularLocation>
    <subcellularLocation>
        <location evidence="1">Golgi apparatus membrane</location>
        <topology evidence="1">Single-pass type II membrane protein</topology>
    </subcellularLocation>
</comment>
<reference evidence="21 22" key="1">
    <citation type="submission" date="2024-04" db="EMBL/GenBank/DDBJ databases">
        <title>Tritrichomonas musculus Genome.</title>
        <authorList>
            <person name="Alves-Ferreira E."/>
            <person name="Grigg M."/>
            <person name="Lorenzi H."/>
            <person name="Galac M."/>
        </authorList>
    </citation>
    <scope>NUCLEOTIDE SEQUENCE [LARGE SCALE GENOMIC DNA]</scope>
    <source>
        <strain evidence="21 22">EAF2021</strain>
    </source>
</reference>
<evidence type="ECO:0000256" key="10">
    <source>
        <dbReference type="ARBA" id="ARBA00022723"/>
    </source>
</evidence>
<evidence type="ECO:0000256" key="5">
    <source>
        <dbReference type="ARBA" id="ARBA00010195"/>
    </source>
</evidence>
<dbReference type="EMBL" id="JAPFFF010000030">
    <property type="protein sequence ID" value="KAK8845681.1"/>
    <property type="molecule type" value="Genomic_DNA"/>
</dbReference>
<evidence type="ECO:0000256" key="3">
    <source>
        <dbReference type="ARBA" id="ARBA00004840"/>
    </source>
</evidence>
<evidence type="ECO:0000256" key="18">
    <source>
        <dbReference type="ARBA" id="ARBA00042865"/>
    </source>
</evidence>
<sequence>MREFEKRKLVVSFQISFPIIYIALMIYLANFLKLYYRMQILMYSNCFNKAYDLQVYINQKITVTAEAVRYFIEKNPSKFLKNYKKLIANPNPTEYHNILPFHEDGTSKEKIDYMDYFDDQNVVIKHFSFYLNKCDNYEFSHQISQIIPCNENAIEHKKFTIVYLIVLSSTNTNIIREIKSLEYNSNNEICFLLFIDNKSNRTSIYNLFNTSKKDEFKNVFFVDSPRFHVGWSKITLTLSEAVLMMAAIKYFGQSLYLSLHSESDYPLVPNKLIVDYLKRNYPNNYIAINKLDKLEKWKLDRPNVFHISNKIKNYKKYIKMIHFLFPNRKFPQIIWQFGSNWFTITVKDSIKLMNELKRNRFYIDFLEYSFISDENFFQTLAVMTNISTTNCNHRYIDWSTDDGHPRIFDAENFQKIIQNRCNFWARKFSPKKTDIMDMIDKNIRKMEKIYNYSYEICK</sequence>
<evidence type="ECO:0000256" key="14">
    <source>
        <dbReference type="ARBA" id="ARBA00023034"/>
    </source>
</evidence>
<evidence type="ECO:0000256" key="15">
    <source>
        <dbReference type="ARBA" id="ARBA00023136"/>
    </source>
</evidence>
<evidence type="ECO:0000256" key="6">
    <source>
        <dbReference type="ARBA" id="ARBA00011972"/>
    </source>
</evidence>
<keyword evidence="9 20" id="KW-0812">Transmembrane</keyword>
<evidence type="ECO:0000256" key="20">
    <source>
        <dbReference type="SAM" id="Phobius"/>
    </source>
</evidence>
<dbReference type="PANTHER" id="PTHR46025:SF3">
    <property type="entry name" value="XYLOSYLTRANSFERASE OXT"/>
    <property type="match status" value="1"/>
</dbReference>
<organism evidence="21 22">
    <name type="scientific">Tritrichomonas musculus</name>
    <dbReference type="NCBI Taxonomy" id="1915356"/>
    <lineage>
        <taxon>Eukaryota</taxon>
        <taxon>Metamonada</taxon>
        <taxon>Parabasalia</taxon>
        <taxon>Tritrichomonadida</taxon>
        <taxon>Tritrichomonadidae</taxon>
        <taxon>Tritrichomonas</taxon>
    </lineage>
</organism>
<keyword evidence="15 20" id="KW-0472">Membrane</keyword>
<protein>
    <recommendedName>
        <fullName evidence="6">protein xylosyltransferase</fullName>
        <ecNumber evidence="6">2.4.2.26</ecNumber>
    </recommendedName>
    <alternativeName>
        <fullName evidence="18">Peptide O-xylosyltransferase</fullName>
    </alternativeName>
</protein>
<name>A0ABR2HE38_9EUKA</name>
<comment type="caution">
    <text evidence="21">The sequence shown here is derived from an EMBL/GenBank/DDBJ whole genome shotgun (WGS) entry which is preliminary data.</text>
</comment>
<keyword evidence="16" id="KW-1015">Disulfide bond</keyword>
<keyword evidence="11" id="KW-0256">Endoplasmic reticulum</keyword>
<dbReference type="PANTHER" id="PTHR46025">
    <property type="entry name" value="XYLOSYLTRANSFERASE OXT"/>
    <property type="match status" value="1"/>
</dbReference>
<keyword evidence="8" id="KW-0808">Transferase</keyword>
<comment type="pathway">
    <text evidence="4">Glycan metabolism; heparan sulfate biosynthesis.</text>
</comment>
<keyword evidence="12" id="KW-0735">Signal-anchor</keyword>
<keyword evidence="10" id="KW-0479">Metal-binding</keyword>
<dbReference type="Pfam" id="PF02485">
    <property type="entry name" value="Branch"/>
    <property type="match status" value="1"/>
</dbReference>
<evidence type="ECO:0000256" key="19">
    <source>
        <dbReference type="ARBA" id="ARBA00047847"/>
    </source>
</evidence>
<proteinExistence type="inferred from homology"/>
<keyword evidence="7" id="KW-0328">Glycosyltransferase</keyword>
<dbReference type="InterPro" id="IPR003406">
    <property type="entry name" value="Glyco_trans_14"/>
</dbReference>